<proteinExistence type="predicted"/>
<dbReference type="EMBL" id="AP015044">
    <property type="protein sequence ID" value="BAU01624.1"/>
    <property type="molecule type" value="Genomic_DNA"/>
</dbReference>
<accession>A0A0S3T8S0</accession>
<dbReference type="Proteomes" id="UP000291084">
    <property type="component" value="Chromosome 11"/>
</dbReference>
<organism evidence="2 3">
    <name type="scientific">Vigna angularis var. angularis</name>
    <dbReference type="NCBI Taxonomy" id="157739"/>
    <lineage>
        <taxon>Eukaryota</taxon>
        <taxon>Viridiplantae</taxon>
        <taxon>Streptophyta</taxon>
        <taxon>Embryophyta</taxon>
        <taxon>Tracheophyta</taxon>
        <taxon>Spermatophyta</taxon>
        <taxon>Magnoliopsida</taxon>
        <taxon>eudicotyledons</taxon>
        <taxon>Gunneridae</taxon>
        <taxon>Pentapetalae</taxon>
        <taxon>rosids</taxon>
        <taxon>fabids</taxon>
        <taxon>Fabales</taxon>
        <taxon>Fabaceae</taxon>
        <taxon>Papilionoideae</taxon>
        <taxon>50 kb inversion clade</taxon>
        <taxon>NPAAA clade</taxon>
        <taxon>indigoferoid/millettioid clade</taxon>
        <taxon>Phaseoleae</taxon>
        <taxon>Vigna</taxon>
    </lineage>
</organism>
<dbReference type="AlphaFoldDB" id="A0A0S3T8S0"/>
<gene>
    <name evidence="2" type="primary">Vigan.11G089400</name>
    <name evidence="2" type="ORF">VIGAN_11089400</name>
</gene>
<name>A0A0S3T8S0_PHAAN</name>
<reference evidence="2 3" key="1">
    <citation type="journal article" date="2015" name="Sci. Rep.">
        <title>The power of single molecule real-time sequencing technology in the de novo assembly of a eukaryotic genome.</title>
        <authorList>
            <person name="Sakai H."/>
            <person name="Naito K."/>
            <person name="Ogiso-Tanaka E."/>
            <person name="Takahashi Y."/>
            <person name="Iseki K."/>
            <person name="Muto C."/>
            <person name="Satou K."/>
            <person name="Teruya K."/>
            <person name="Shiroma A."/>
            <person name="Shimoji M."/>
            <person name="Hirano T."/>
            <person name="Itoh T."/>
            <person name="Kaga A."/>
            <person name="Tomooka N."/>
        </authorList>
    </citation>
    <scope>NUCLEOTIDE SEQUENCE [LARGE SCALE GENOMIC DNA]</scope>
    <source>
        <strain evidence="3">cv. Shumari</strain>
    </source>
</reference>
<protein>
    <submittedName>
        <fullName evidence="2">Uncharacterized protein</fullName>
    </submittedName>
</protein>
<evidence type="ECO:0000313" key="3">
    <source>
        <dbReference type="Proteomes" id="UP000291084"/>
    </source>
</evidence>
<evidence type="ECO:0000256" key="1">
    <source>
        <dbReference type="SAM" id="MobiDB-lite"/>
    </source>
</evidence>
<keyword evidence="3" id="KW-1185">Reference proteome</keyword>
<sequence length="69" mass="7594">PFSSKLSVFCGSSSSPSPPLSATPRFSESLSVNHLSFKLRFLGLSKFTSKILIPSPIFFPFETSQEGYF</sequence>
<feature type="non-terminal residue" evidence="2">
    <location>
        <position position="1"/>
    </location>
</feature>
<evidence type="ECO:0000313" key="2">
    <source>
        <dbReference type="EMBL" id="BAU01624.1"/>
    </source>
</evidence>
<feature type="region of interest" description="Disordered" evidence="1">
    <location>
        <begin position="1"/>
        <end position="22"/>
    </location>
</feature>